<dbReference type="RefSeq" id="WP_188801314.1">
    <property type="nucleotide sequence ID" value="NZ_BMIZ01000004.1"/>
</dbReference>
<reference evidence="1 2" key="1">
    <citation type="submission" date="2020-10" db="EMBL/GenBank/DDBJ databases">
        <title>Phylogeny of dyella-like bacteria.</title>
        <authorList>
            <person name="Fu J."/>
        </authorList>
    </citation>
    <scope>NUCLEOTIDE SEQUENCE [LARGE SCALE GENOMIC DNA]</scope>
    <source>
        <strain evidence="1 2">DHOB09</strain>
    </source>
</reference>
<sequence length="246" mass="28135">MLTLNDLVSNFSNVRDLGDGIIGFRDVLPKVTYYYYLKFADSNIGQCDFLVVSENIEDDGFAAFVLGSAANSFDKNKLVLSGLSGNGRGFTDFLMAPPEFHSYFKGRLDAKRGNLVLRLPIFRSEFSGNETIDEFYYLRKNIVPTLDWDRSVCPKIRIRFDNPKSRSGTGDDYILEKYDFVEKEVDNLEGVFDGYMEIVNYKDIVVEIISKGDGIFSLIRNRDDTNFELFENAKLKAWLWSFLTGN</sequence>
<proteinExistence type="predicted"/>
<gene>
    <name evidence="1" type="ORF">ISN74_11230</name>
</gene>
<protein>
    <submittedName>
        <fullName evidence="1">Uncharacterized protein</fullName>
    </submittedName>
</protein>
<dbReference type="Proteomes" id="UP000663181">
    <property type="component" value="Chromosome"/>
</dbReference>
<accession>A0ABX7GPT8</accession>
<keyword evidence="2" id="KW-1185">Reference proteome</keyword>
<organism evidence="1 2">
    <name type="scientific">Dyella caseinilytica</name>
    <dbReference type="NCBI Taxonomy" id="1849581"/>
    <lineage>
        <taxon>Bacteria</taxon>
        <taxon>Pseudomonadati</taxon>
        <taxon>Pseudomonadota</taxon>
        <taxon>Gammaproteobacteria</taxon>
        <taxon>Lysobacterales</taxon>
        <taxon>Rhodanobacteraceae</taxon>
        <taxon>Dyella</taxon>
    </lineage>
</organism>
<dbReference type="EMBL" id="CP064030">
    <property type="protein sequence ID" value="QRN52078.1"/>
    <property type="molecule type" value="Genomic_DNA"/>
</dbReference>
<evidence type="ECO:0000313" key="1">
    <source>
        <dbReference type="EMBL" id="QRN52078.1"/>
    </source>
</evidence>
<name>A0ABX7GPT8_9GAMM</name>
<evidence type="ECO:0000313" key="2">
    <source>
        <dbReference type="Proteomes" id="UP000663181"/>
    </source>
</evidence>